<gene>
    <name evidence="1" type="ORF">OFUS_LOCUS5857</name>
</gene>
<dbReference type="InterPro" id="IPR019516">
    <property type="entry name" value="Glomulin/ALF4"/>
</dbReference>
<dbReference type="GO" id="GO:0055105">
    <property type="term" value="F:ubiquitin-protein transferase inhibitor activity"/>
    <property type="evidence" value="ECO:0007669"/>
    <property type="project" value="TreeGrafter"/>
</dbReference>
<reference evidence="1" key="1">
    <citation type="submission" date="2022-03" db="EMBL/GenBank/DDBJ databases">
        <authorList>
            <person name="Martin C."/>
        </authorList>
    </citation>
    <scope>NUCLEOTIDE SEQUENCE</scope>
</reference>
<dbReference type="Pfam" id="PF08568">
    <property type="entry name" value="Kinetochor_Ybp2"/>
    <property type="match status" value="1"/>
</dbReference>
<dbReference type="GO" id="GO:0005737">
    <property type="term" value="C:cytoplasm"/>
    <property type="evidence" value="ECO:0007669"/>
    <property type="project" value="TreeGrafter"/>
</dbReference>
<protein>
    <submittedName>
        <fullName evidence="1">Uncharacterized protein</fullName>
    </submittedName>
</protein>
<dbReference type="Proteomes" id="UP000749559">
    <property type="component" value="Unassembled WGS sequence"/>
</dbReference>
<dbReference type="OrthoDB" id="619536at2759"/>
<dbReference type="EMBL" id="CAIIXF020000003">
    <property type="protein sequence ID" value="CAH1779006.1"/>
    <property type="molecule type" value="Genomic_DNA"/>
</dbReference>
<evidence type="ECO:0000313" key="2">
    <source>
        <dbReference type="Proteomes" id="UP000749559"/>
    </source>
</evidence>
<name>A0A8J1Y924_OWEFU</name>
<evidence type="ECO:0000313" key="1">
    <source>
        <dbReference type="EMBL" id="CAH1779006.1"/>
    </source>
</evidence>
<sequence>MATTNEQFFAKIKQLLEDGNGIDLKKELFDETNAKFVTSVTWDLIPELCQKLNDAAENQEIFEIYEDAIIRCANVCNPKEMLLALLEQADMLTFTKNFKALLYPIQITLLRLPAKRQHSLDITLETIYGHIKQLDIPEDYVLEGDEKALNILDPNVIMICEILDEVLNFLKPFVEEISEMTSKERLENEAKVIHTCNSLTLFLFKILAHPIVFLDLTDSEVKSQARDCVNEIMRILTTIQGDFHKLVRKFEDHNTQVSVRRHEIETARKDKPFPNMEDCDEMDDELLDLEEQVPSIGLACFQYIVHGQCLHYTNMPSIFRPEFLFEFNLKYVSELLKRKETTIIAKAVALVKHLLLRIDDTSLSGLIQKESFRGFFADLSTIIIHCPSKEIRQKAVSLLPLFLQKLNWQGRYQFILYSLKKTSHVGLLGYMTTLLKDQINASLKLPVQSEFFCGPKLAVILKFVFELKEGVPTDLLDQSDRIMGALNLLRYLIIRDPKTKNTTGVWDMVPHIQDTFSKTLRSALEISRAHFKLEEDRAKNGELLQDWQAIAEKGTVTVGDNPLMLPNMSPQEQLRVIKSAIFTIDLMESILCRVNEVIDQKPIIQT</sequence>
<dbReference type="InterPro" id="IPR013877">
    <property type="entry name" value="YAP-bd/ALF4/Glomulin"/>
</dbReference>
<comment type="caution">
    <text evidence="1">The sequence shown here is derived from an EMBL/GenBank/DDBJ whole genome shotgun (WGS) entry which is preliminary data.</text>
</comment>
<accession>A0A8J1Y924</accession>
<keyword evidence="2" id="KW-1185">Reference proteome</keyword>
<dbReference type="AlphaFoldDB" id="A0A8J1Y924"/>
<proteinExistence type="predicted"/>
<dbReference type="PANTHER" id="PTHR15430:SF1">
    <property type="entry name" value="GLOMULIN"/>
    <property type="match status" value="1"/>
</dbReference>
<organism evidence="1 2">
    <name type="scientific">Owenia fusiformis</name>
    <name type="common">Polychaete worm</name>
    <dbReference type="NCBI Taxonomy" id="6347"/>
    <lineage>
        <taxon>Eukaryota</taxon>
        <taxon>Metazoa</taxon>
        <taxon>Spiralia</taxon>
        <taxon>Lophotrochozoa</taxon>
        <taxon>Annelida</taxon>
        <taxon>Polychaeta</taxon>
        <taxon>Sedentaria</taxon>
        <taxon>Canalipalpata</taxon>
        <taxon>Sabellida</taxon>
        <taxon>Oweniida</taxon>
        <taxon>Oweniidae</taxon>
        <taxon>Owenia</taxon>
    </lineage>
</organism>
<dbReference type="PANTHER" id="PTHR15430">
    <property type="entry name" value="GLOMULIN"/>
    <property type="match status" value="1"/>
</dbReference>